<dbReference type="EMBL" id="JH159155">
    <property type="protein sequence ID" value="EGZ14904.1"/>
    <property type="molecule type" value="Genomic_DNA"/>
</dbReference>
<feature type="compositionally biased region" description="Polar residues" evidence="1">
    <location>
        <begin position="8"/>
        <end position="27"/>
    </location>
</feature>
<dbReference type="KEGG" id="psoj:PHYSODRAFT_301678"/>
<sequence length="132" mass="12734">MAAGLAADTTSGAGSCSGSVIDTSSEASDGGTGMTLGRGGTARHRELRETKVGGWTGDAARAFASVVAALPSTTSFHVRPPTAVAGLSAHATRLGLLGEHSGVGIITARGDVGGGVSAITSQRTASAAISLA</sequence>
<proteinExistence type="predicted"/>
<dbReference type="RefSeq" id="XP_009528653.1">
    <property type="nucleotide sequence ID" value="XM_009530358.1"/>
</dbReference>
<dbReference type="AlphaFoldDB" id="G4ZKY6"/>
<gene>
    <name evidence="2" type="ORF">PHYSODRAFT_301678</name>
</gene>
<feature type="region of interest" description="Disordered" evidence="1">
    <location>
        <begin position="1"/>
        <end position="46"/>
    </location>
</feature>
<keyword evidence="3" id="KW-1185">Reference proteome</keyword>
<evidence type="ECO:0000313" key="2">
    <source>
        <dbReference type="EMBL" id="EGZ14904.1"/>
    </source>
</evidence>
<name>G4ZKY6_PHYSP</name>
<evidence type="ECO:0000313" key="3">
    <source>
        <dbReference type="Proteomes" id="UP000002640"/>
    </source>
</evidence>
<dbReference type="GeneID" id="20642057"/>
<accession>G4ZKY6</accession>
<protein>
    <submittedName>
        <fullName evidence="2">Uncharacterized protein</fullName>
    </submittedName>
</protein>
<feature type="compositionally biased region" description="Gly residues" evidence="1">
    <location>
        <begin position="30"/>
        <end position="40"/>
    </location>
</feature>
<reference evidence="2 3" key="1">
    <citation type="journal article" date="2006" name="Science">
        <title>Phytophthora genome sequences uncover evolutionary origins and mechanisms of pathogenesis.</title>
        <authorList>
            <person name="Tyler B.M."/>
            <person name="Tripathy S."/>
            <person name="Zhang X."/>
            <person name="Dehal P."/>
            <person name="Jiang R.H."/>
            <person name="Aerts A."/>
            <person name="Arredondo F.D."/>
            <person name="Baxter L."/>
            <person name="Bensasson D."/>
            <person name="Beynon J.L."/>
            <person name="Chapman J."/>
            <person name="Damasceno C.M."/>
            <person name="Dorrance A.E."/>
            <person name="Dou D."/>
            <person name="Dickerman A.W."/>
            <person name="Dubchak I.L."/>
            <person name="Garbelotto M."/>
            <person name="Gijzen M."/>
            <person name="Gordon S.G."/>
            <person name="Govers F."/>
            <person name="Grunwald N.J."/>
            <person name="Huang W."/>
            <person name="Ivors K.L."/>
            <person name="Jones R.W."/>
            <person name="Kamoun S."/>
            <person name="Krampis K."/>
            <person name="Lamour K.H."/>
            <person name="Lee M.K."/>
            <person name="McDonald W.H."/>
            <person name="Medina M."/>
            <person name="Meijer H.J."/>
            <person name="Nordberg E.K."/>
            <person name="Maclean D.J."/>
            <person name="Ospina-Giraldo M.D."/>
            <person name="Morris P.F."/>
            <person name="Phuntumart V."/>
            <person name="Putnam N.H."/>
            <person name="Rash S."/>
            <person name="Rose J.K."/>
            <person name="Sakihama Y."/>
            <person name="Salamov A.A."/>
            <person name="Savidor A."/>
            <person name="Scheuring C.F."/>
            <person name="Smith B.M."/>
            <person name="Sobral B.W."/>
            <person name="Terry A."/>
            <person name="Torto-Alalibo T.A."/>
            <person name="Win J."/>
            <person name="Xu Z."/>
            <person name="Zhang H."/>
            <person name="Grigoriev I.V."/>
            <person name="Rokhsar D.S."/>
            <person name="Boore J.L."/>
        </authorList>
    </citation>
    <scope>NUCLEOTIDE SEQUENCE [LARGE SCALE GENOMIC DNA]</scope>
    <source>
        <strain evidence="2 3">P6497</strain>
    </source>
</reference>
<dbReference type="InParanoid" id="G4ZKY6"/>
<evidence type="ECO:0000256" key="1">
    <source>
        <dbReference type="SAM" id="MobiDB-lite"/>
    </source>
</evidence>
<organism evidence="2 3">
    <name type="scientific">Phytophthora sojae (strain P6497)</name>
    <name type="common">Soybean stem and root rot agent</name>
    <name type="synonym">Phytophthora megasperma f. sp. glycines</name>
    <dbReference type="NCBI Taxonomy" id="1094619"/>
    <lineage>
        <taxon>Eukaryota</taxon>
        <taxon>Sar</taxon>
        <taxon>Stramenopiles</taxon>
        <taxon>Oomycota</taxon>
        <taxon>Peronosporomycetes</taxon>
        <taxon>Peronosporales</taxon>
        <taxon>Peronosporaceae</taxon>
        <taxon>Phytophthora</taxon>
    </lineage>
</organism>
<dbReference type="Proteomes" id="UP000002640">
    <property type="component" value="Unassembled WGS sequence"/>
</dbReference>